<name>A0A653KZW6_AERVE</name>
<keyword evidence="1" id="KW-0472">Membrane</keyword>
<feature type="transmembrane region" description="Helical" evidence="1">
    <location>
        <begin position="21"/>
        <end position="46"/>
    </location>
</feature>
<sequence length="85" mass="9782">MISNKVKNCHIETGRSQIYHCLYCYFTCHFSIIPMQFSFSHLLLFLSLTDVNNWSAVADEASPVLRIQNQTTAASEAEYNDEPYN</sequence>
<dbReference type="AlphaFoldDB" id="A0A653KZW6"/>
<protein>
    <submittedName>
        <fullName evidence="2">Uncharacterized protein</fullName>
    </submittedName>
</protein>
<evidence type="ECO:0000313" key="3">
    <source>
        <dbReference type="Proteomes" id="UP000439123"/>
    </source>
</evidence>
<evidence type="ECO:0000256" key="1">
    <source>
        <dbReference type="SAM" id="Phobius"/>
    </source>
</evidence>
<evidence type="ECO:0000313" key="2">
    <source>
        <dbReference type="EMBL" id="VXA84131.1"/>
    </source>
</evidence>
<dbReference type="EMBL" id="CABWLC010000008">
    <property type="protein sequence ID" value="VXA84131.1"/>
    <property type="molecule type" value="Genomic_DNA"/>
</dbReference>
<proteinExistence type="predicted"/>
<accession>A0A653KZW6</accession>
<keyword evidence="1" id="KW-1133">Transmembrane helix</keyword>
<reference evidence="2 3" key="1">
    <citation type="submission" date="2019-10" db="EMBL/GenBank/DDBJ databases">
        <authorList>
            <person name="Karimi E."/>
        </authorList>
    </citation>
    <scope>NUCLEOTIDE SEQUENCE [LARGE SCALE GENOMIC DNA]</scope>
    <source>
        <strain evidence="2">Aeromonas sp. 8C</strain>
    </source>
</reference>
<organism evidence="2 3">
    <name type="scientific">Aeromonas veronii</name>
    <dbReference type="NCBI Taxonomy" id="654"/>
    <lineage>
        <taxon>Bacteria</taxon>
        <taxon>Pseudomonadati</taxon>
        <taxon>Pseudomonadota</taxon>
        <taxon>Gammaproteobacteria</taxon>
        <taxon>Aeromonadales</taxon>
        <taxon>Aeromonadaceae</taxon>
        <taxon>Aeromonas</taxon>
    </lineage>
</organism>
<keyword evidence="1" id="KW-0812">Transmembrane</keyword>
<gene>
    <name evidence="2" type="ORF">AERO8C_160284</name>
</gene>
<dbReference type="Proteomes" id="UP000439123">
    <property type="component" value="Unassembled WGS sequence"/>
</dbReference>